<proteinExistence type="predicted"/>
<feature type="transmembrane region" description="Helical" evidence="1">
    <location>
        <begin position="198"/>
        <end position="217"/>
    </location>
</feature>
<protein>
    <submittedName>
        <fullName evidence="2">NADH dehydrogenase subunit 2</fullName>
    </submittedName>
</protein>
<feature type="transmembrane region" description="Helical" evidence="1">
    <location>
        <begin position="58"/>
        <end position="79"/>
    </location>
</feature>
<feature type="transmembrane region" description="Helical" evidence="1">
    <location>
        <begin position="113"/>
        <end position="138"/>
    </location>
</feature>
<feature type="transmembrane region" description="Helical" evidence="1">
    <location>
        <begin position="158"/>
        <end position="186"/>
    </location>
</feature>
<name>B6CM39_ENTVE</name>
<feature type="transmembrane region" description="Helical" evidence="1">
    <location>
        <begin position="86"/>
        <end position="107"/>
    </location>
</feature>
<feature type="transmembrane region" description="Helical" evidence="1">
    <location>
        <begin position="229"/>
        <end position="253"/>
    </location>
</feature>
<gene>
    <name evidence="2" type="primary">ND2</name>
</gene>
<keyword evidence="1" id="KW-0812">Transmembrane</keyword>
<evidence type="ECO:0000256" key="1">
    <source>
        <dbReference type="SAM" id="Phobius"/>
    </source>
</evidence>
<reference evidence="2" key="1">
    <citation type="journal article" date="2009" name="Gene">
        <title>The mitochondrial genome sequence of Enterobius vermicularis (Nematoda: Oxyurida)--an idiosyncratic gene order and phylogenetic information for chromadorean nematodes.</title>
        <authorList>
            <person name="Kang S."/>
            <person name="Sultana T."/>
            <person name="Eom K.S."/>
            <person name="Park Y.C."/>
            <person name="Soonthornpong N."/>
            <person name="Nadler S.A."/>
            <person name="Park J.K."/>
        </authorList>
    </citation>
    <scope>NUCLEOTIDE SEQUENCE</scope>
</reference>
<organism evidence="2">
    <name type="scientific">Enterobius vermicularis</name>
    <name type="common">Human pinworm</name>
    <dbReference type="NCBI Taxonomy" id="51028"/>
    <lineage>
        <taxon>Eukaryota</taxon>
        <taxon>Metazoa</taxon>
        <taxon>Ecdysozoa</taxon>
        <taxon>Nematoda</taxon>
        <taxon>Chromadorea</taxon>
        <taxon>Rhabditida</taxon>
        <taxon>Spirurina</taxon>
        <taxon>Oxyuridomorpha</taxon>
        <taxon>Oxyuroidea</taxon>
        <taxon>Oxyuridae</taxon>
        <taxon>Enterobius</taxon>
    </lineage>
</organism>
<accession>B6CM39</accession>
<evidence type="ECO:0000313" key="2">
    <source>
        <dbReference type="EMBL" id="ABY21267.1"/>
    </source>
</evidence>
<dbReference type="EMBL" id="EU281143">
    <property type="protein sequence ID" value="ABY21267.1"/>
    <property type="molecule type" value="Genomic_DNA"/>
</dbReference>
<feature type="transmembrane region" description="Helical" evidence="1">
    <location>
        <begin position="12"/>
        <end position="38"/>
    </location>
</feature>
<feature type="transmembrane region" description="Helical" evidence="1">
    <location>
        <begin position="265"/>
        <end position="281"/>
    </location>
</feature>
<keyword evidence="2" id="KW-0496">Mitochondrion</keyword>
<dbReference type="AlphaFoldDB" id="B6CM39"/>
<geneLocation type="mitochondrion" evidence="2"/>
<keyword evidence="1" id="KW-0472">Membrane</keyword>
<sequence length="282" mass="33049">MVVYFFCVMLMFFMSFMVVNYIVWWGLFLVMDLFFVFLCKLEGCSYSSVINYFIFQEFLGLVFLIVSGWGVIQGVVVMCKMGLLPFHYWLLTVIDGLSGWVLFWFLTGQKLPYMGILVVLASYIFVVLVFLGFVMVYLQFFVIKDYFMILVLSSTESFNWFFLGVLMNLFSGLVLFLFYFLSGLLLLPFWSGVSKVNYGWLTTLIYINIPLGVSFLVKMFVLGLAVNYLFLFLLFVMVLMYMSFMSIFSWFMLMSFEVVLEEVKVDGFIFMVFALIFLLLIY</sequence>
<keyword evidence="1" id="KW-1133">Transmembrane helix</keyword>